<evidence type="ECO:0000256" key="1">
    <source>
        <dbReference type="SAM" id="Phobius"/>
    </source>
</evidence>
<keyword evidence="1" id="KW-0472">Membrane</keyword>
<feature type="transmembrane region" description="Helical" evidence="1">
    <location>
        <begin position="35"/>
        <end position="53"/>
    </location>
</feature>
<name>A0A172TEE2_9BACL</name>
<dbReference type="EMBL" id="CP011388">
    <property type="protein sequence ID" value="ANE45322.1"/>
    <property type="molecule type" value="Genomic_DNA"/>
</dbReference>
<dbReference type="AlphaFoldDB" id="A0A172TEE2"/>
<keyword evidence="1" id="KW-0812">Transmembrane</keyword>
<proteinExistence type="predicted"/>
<protein>
    <recommendedName>
        <fullName evidence="4">Potassium channel domain-containing protein</fullName>
    </recommendedName>
</protein>
<accession>A0A172TEE2</accession>
<feature type="transmembrane region" description="Helical" evidence="1">
    <location>
        <begin position="65"/>
        <end position="88"/>
    </location>
</feature>
<sequence>MIRKINLWSFLLMFVCWVLFFFSVSEFFLPFNQHYLVLGFTIIVFMFSVIGLGDVTNGKKALRSTLTIAGTLTLIFVEAGVLVLANIFKFT</sequence>
<reference evidence="2 3" key="1">
    <citation type="submission" date="2015-01" db="EMBL/GenBank/DDBJ databases">
        <title>Paenibacillus swuensis/DY6/whole genome sequencing.</title>
        <authorList>
            <person name="Kim M.K."/>
            <person name="Srinivasan S."/>
            <person name="Lee J.-J."/>
        </authorList>
    </citation>
    <scope>NUCLEOTIDE SEQUENCE [LARGE SCALE GENOMIC DNA]</scope>
    <source>
        <strain evidence="2 3">DY6</strain>
    </source>
</reference>
<organism evidence="2 3">
    <name type="scientific">Paenibacillus swuensis</name>
    <dbReference type="NCBI Taxonomy" id="1178515"/>
    <lineage>
        <taxon>Bacteria</taxon>
        <taxon>Bacillati</taxon>
        <taxon>Bacillota</taxon>
        <taxon>Bacilli</taxon>
        <taxon>Bacillales</taxon>
        <taxon>Paenibacillaceae</taxon>
        <taxon>Paenibacillus</taxon>
    </lineage>
</organism>
<keyword evidence="1" id="KW-1133">Transmembrane helix</keyword>
<feature type="transmembrane region" description="Helical" evidence="1">
    <location>
        <begin position="7"/>
        <end position="29"/>
    </location>
</feature>
<evidence type="ECO:0008006" key="4">
    <source>
        <dbReference type="Google" id="ProtNLM"/>
    </source>
</evidence>
<evidence type="ECO:0000313" key="3">
    <source>
        <dbReference type="Proteomes" id="UP000076927"/>
    </source>
</evidence>
<gene>
    <name evidence="2" type="ORF">SY83_02105</name>
</gene>
<dbReference type="Proteomes" id="UP000076927">
    <property type="component" value="Chromosome"/>
</dbReference>
<keyword evidence="3" id="KW-1185">Reference proteome</keyword>
<dbReference type="STRING" id="1178515.SY83_02105"/>
<dbReference type="KEGG" id="pswu:SY83_02105"/>
<dbReference type="PATRIC" id="fig|1178515.4.peg.400"/>
<evidence type="ECO:0000313" key="2">
    <source>
        <dbReference type="EMBL" id="ANE45322.1"/>
    </source>
</evidence>